<dbReference type="VEuPathDB" id="PiroplasmaDB:BBOV_I000720"/>
<feature type="transmembrane region" description="Helical" evidence="1">
    <location>
        <begin position="65"/>
        <end position="83"/>
    </location>
</feature>
<reference evidence="2" key="1">
    <citation type="journal article" date="2014" name="BMC Genomics">
        <title>The Babesia bovis gene and promoter model: an update from full-length EST analysis.</title>
        <authorList>
            <person name="Yamagishi J."/>
            <person name="Wakaguri H."/>
            <person name="Yokoyama N."/>
            <person name="Yamashita R."/>
            <person name="Suzuki Y."/>
            <person name="Xuan X."/>
            <person name="Igarashi I."/>
        </authorList>
    </citation>
    <scope>NUCLEOTIDE SEQUENCE</scope>
    <source>
        <strain evidence="2">Texas</strain>
    </source>
</reference>
<proteinExistence type="evidence at transcript level"/>
<keyword evidence="1" id="KW-0472">Membrane</keyword>
<keyword evidence="1" id="KW-1133">Transmembrane helix</keyword>
<gene>
    <name evidence="2" type="primary">BBOV_I000720</name>
</gene>
<feature type="transmembrane region" description="Helical" evidence="1">
    <location>
        <begin position="155"/>
        <end position="179"/>
    </location>
</feature>
<feature type="transmembrane region" description="Helical" evidence="1">
    <location>
        <begin position="199"/>
        <end position="218"/>
    </location>
</feature>
<feature type="transmembrane region" description="Helical" evidence="1">
    <location>
        <begin position="26"/>
        <end position="44"/>
    </location>
</feature>
<sequence>MDTGNDTIRSQEPPGYMVQCLKRYKWIGLVSALVDAFAVYYVLCRIDTTNYTVRFRLKLGNISQMYLLFKVVLHMVVIPLYTFSGSFRSAWKTVTTRYNGEVIASFKDMSQIDSIRAQIVFNYMWKDKVKFVLRAFAMVIFTVLLLTLNHHWYRLLSLFVMSIWFTVMCFVCTVQFIFFPDSARLGEPESSQQPATHKAVANIVVIHTIGIITGWSLGNYLAVLDWREPYMFFPTCNIIGLCIGHVVSSIIVALSIWP</sequence>
<evidence type="ECO:0000256" key="1">
    <source>
        <dbReference type="SAM" id="Phobius"/>
    </source>
</evidence>
<keyword evidence="1" id="KW-0812">Transmembrane</keyword>
<name>S6B1Y1_BABBO</name>
<organism evidence="2">
    <name type="scientific">Babesia bovis</name>
    <dbReference type="NCBI Taxonomy" id="5865"/>
    <lineage>
        <taxon>Eukaryota</taxon>
        <taxon>Sar</taxon>
        <taxon>Alveolata</taxon>
        <taxon>Apicomplexa</taxon>
        <taxon>Aconoidasida</taxon>
        <taxon>Piroplasmida</taxon>
        <taxon>Babesiidae</taxon>
        <taxon>Babesia</taxon>
    </lineage>
</organism>
<dbReference type="AlphaFoldDB" id="S6B1Y1"/>
<evidence type="ECO:0000313" key="2">
    <source>
        <dbReference type="EMBL" id="BAN65373.1"/>
    </source>
</evidence>
<dbReference type="EMBL" id="AK441579">
    <property type="protein sequence ID" value="BAN65373.1"/>
    <property type="molecule type" value="mRNA"/>
</dbReference>
<feature type="transmembrane region" description="Helical" evidence="1">
    <location>
        <begin position="230"/>
        <end position="257"/>
    </location>
</feature>
<protein>
    <submittedName>
        <fullName evidence="2">Uncharacterized protein</fullName>
    </submittedName>
</protein>
<accession>S6B1Y1</accession>
<feature type="transmembrane region" description="Helical" evidence="1">
    <location>
        <begin position="131"/>
        <end position="148"/>
    </location>
</feature>